<feature type="non-terminal residue" evidence="1">
    <location>
        <position position="133"/>
    </location>
</feature>
<proteinExistence type="predicted"/>
<name>A0AAD4D0S7_9FUNG</name>
<sequence>STDHAKSRPIGPLGATLDAFATVKADAVHGHLGNTRLQEFCSVSPKWYLGVVIAYPIELPGTEGSFPLVRRSGRILEAQKNNTLRCISLMIDKNNIHDLFPEAHMAVLDRLKNVKRKLGQSLSDSPDDHAAKQ</sequence>
<reference evidence="1" key="1">
    <citation type="journal article" date="2020" name="Fungal Divers.">
        <title>Resolving the Mortierellaceae phylogeny through synthesis of multi-gene phylogenetics and phylogenomics.</title>
        <authorList>
            <person name="Vandepol N."/>
            <person name="Liber J."/>
            <person name="Desiro A."/>
            <person name="Na H."/>
            <person name="Kennedy M."/>
            <person name="Barry K."/>
            <person name="Grigoriev I.V."/>
            <person name="Miller A.N."/>
            <person name="O'Donnell K."/>
            <person name="Stajich J.E."/>
            <person name="Bonito G."/>
        </authorList>
    </citation>
    <scope>NUCLEOTIDE SEQUENCE</scope>
    <source>
        <strain evidence="1">NRRL 28262</strain>
    </source>
</reference>
<evidence type="ECO:0000313" key="2">
    <source>
        <dbReference type="Proteomes" id="UP001194580"/>
    </source>
</evidence>
<keyword evidence="2" id="KW-1185">Reference proteome</keyword>
<dbReference type="EMBL" id="JAAAIL010003497">
    <property type="protein sequence ID" value="KAG0250324.1"/>
    <property type="molecule type" value="Genomic_DNA"/>
</dbReference>
<evidence type="ECO:0000313" key="1">
    <source>
        <dbReference type="EMBL" id="KAG0250324.1"/>
    </source>
</evidence>
<accession>A0AAD4D0S7</accession>
<comment type="caution">
    <text evidence="1">The sequence shown here is derived from an EMBL/GenBank/DDBJ whole genome shotgun (WGS) entry which is preliminary data.</text>
</comment>
<dbReference type="Proteomes" id="UP001194580">
    <property type="component" value="Unassembled WGS sequence"/>
</dbReference>
<protein>
    <submittedName>
        <fullName evidence="1">Uncharacterized protein</fullName>
    </submittedName>
</protein>
<dbReference type="AlphaFoldDB" id="A0AAD4D0S7"/>
<organism evidence="1 2">
    <name type="scientific">Linnemannia exigua</name>
    <dbReference type="NCBI Taxonomy" id="604196"/>
    <lineage>
        <taxon>Eukaryota</taxon>
        <taxon>Fungi</taxon>
        <taxon>Fungi incertae sedis</taxon>
        <taxon>Mucoromycota</taxon>
        <taxon>Mortierellomycotina</taxon>
        <taxon>Mortierellomycetes</taxon>
        <taxon>Mortierellales</taxon>
        <taxon>Mortierellaceae</taxon>
        <taxon>Linnemannia</taxon>
    </lineage>
</organism>
<feature type="non-terminal residue" evidence="1">
    <location>
        <position position="1"/>
    </location>
</feature>
<gene>
    <name evidence="1" type="ORF">BGZ95_007225</name>
</gene>